<feature type="transmembrane region" description="Helical" evidence="1">
    <location>
        <begin position="42"/>
        <end position="65"/>
    </location>
</feature>
<dbReference type="PANTHER" id="PTHR34989:SF1">
    <property type="entry name" value="PROTEIN HDED"/>
    <property type="match status" value="1"/>
</dbReference>
<name>A0ABR8NN09_9MICO</name>
<evidence type="ECO:0000313" key="2">
    <source>
        <dbReference type="EMBL" id="MBD3940896.1"/>
    </source>
</evidence>
<accession>A0ABR8NN09</accession>
<comment type="caution">
    <text evidence="2">The sequence shown here is derived from an EMBL/GenBank/DDBJ whole genome shotgun (WGS) entry which is preliminary data.</text>
</comment>
<keyword evidence="1" id="KW-0812">Transmembrane</keyword>
<keyword evidence="1" id="KW-0472">Membrane</keyword>
<protein>
    <submittedName>
        <fullName evidence="2">DUF308 domain-containing protein</fullName>
    </submittedName>
</protein>
<feature type="transmembrane region" description="Helical" evidence="1">
    <location>
        <begin position="134"/>
        <end position="154"/>
    </location>
</feature>
<dbReference type="InterPro" id="IPR052712">
    <property type="entry name" value="Acid_resist_chaperone_HdeD"/>
</dbReference>
<feature type="transmembrane region" description="Helical" evidence="1">
    <location>
        <begin position="101"/>
        <end position="122"/>
    </location>
</feature>
<sequence>MSTASEAEKSAVNGIRTALGIGGVLALIVGILILVWPGKTFAVVTAIIAIYAIAAGLVYAGLGIFSKTKGGWARVGHILLGVLFIIAGVVALFNLTASSAYLLLFIGILVGIMWIVEGIVALSTLGDAASKGWSIFFAILSIIAGIIVLFSPVWGTIVLWWILGISLIVLGIINIVRAFTFKGDL</sequence>
<dbReference type="PANTHER" id="PTHR34989">
    <property type="entry name" value="PROTEIN HDED"/>
    <property type="match status" value="1"/>
</dbReference>
<dbReference type="Pfam" id="PF03729">
    <property type="entry name" value="DUF308"/>
    <property type="match status" value="2"/>
</dbReference>
<evidence type="ECO:0000256" key="1">
    <source>
        <dbReference type="SAM" id="Phobius"/>
    </source>
</evidence>
<keyword evidence="3" id="KW-1185">Reference proteome</keyword>
<keyword evidence="1" id="KW-1133">Transmembrane helix</keyword>
<feature type="transmembrane region" description="Helical" evidence="1">
    <location>
        <begin position="160"/>
        <end position="179"/>
    </location>
</feature>
<evidence type="ECO:0000313" key="3">
    <source>
        <dbReference type="Proteomes" id="UP000598426"/>
    </source>
</evidence>
<feature type="transmembrane region" description="Helical" evidence="1">
    <location>
        <begin position="18"/>
        <end position="36"/>
    </location>
</feature>
<reference evidence="2 3" key="1">
    <citation type="submission" date="2020-09" db="EMBL/GenBank/DDBJ databases">
        <title>Isolation and identification of active actinomycetes.</title>
        <authorList>
            <person name="Li X."/>
        </authorList>
    </citation>
    <scope>NUCLEOTIDE SEQUENCE [LARGE SCALE GENOMIC DNA]</scope>
    <source>
        <strain evidence="2 3">NEAU-LLC</strain>
    </source>
</reference>
<feature type="transmembrane region" description="Helical" evidence="1">
    <location>
        <begin position="77"/>
        <end position="95"/>
    </location>
</feature>
<dbReference type="Proteomes" id="UP000598426">
    <property type="component" value="Unassembled WGS sequence"/>
</dbReference>
<dbReference type="InterPro" id="IPR005325">
    <property type="entry name" value="DUF308_memb"/>
</dbReference>
<gene>
    <name evidence="2" type="ORF">IF188_04160</name>
</gene>
<dbReference type="RefSeq" id="WP_018170722.1">
    <property type="nucleotide sequence ID" value="NZ_JACXZS010000002.1"/>
</dbReference>
<proteinExistence type="predicted"/>
<dbReference type="EMBL" id="JACXZS010000002">
    <property type="protein sequence ID" value="MBD3940896.1"/>
    <property type="molecule type" value="Genomic_DNA"/>
</dbReference>
<organism evidence="2 3">
    <name type="scientific">Microbacterium helvum</name>
    <dbReference type="NCBI Taxonomy" id="2773713"/>
    <lineage>
        <taxon>Bacteria</taxon>
        <taxon>Bacillati</taxon>
        <taxon>Actinomycetota</taxon>
        <taxon>Actinomycetes</taxon>
        <taxon>Micrococcales</taxon>
        <taxon>Microbacteriaceae</taxon>
        <taxon>Microbacterium</taxon>
    </lineage>
</organism>